<evidence type="ECO:0000256" key="3">
    <source>
        <dbReference type="ARBA" id="ARBA00023237"/>
    </source>
</evidence>
<dbReference type="GO" id="GO:0009279">
    <property type="term" value="C:cell outer membrane"/>
    <property type="evidence" value="ECO:0007669"/>
    <property type="project" value="UniProtKB-SubCell"/>
</dbReference>
<gene>
    <name evidence="5" type="ORF">SAMN05660841_02454</name>
</gene>
<dbReference type="Gene3D" id="2.40.170.20">
    <property type="entry name" value="TonB-dependent receptor, beta-barrel domain"/>
    <property type="match status" value="1"/>
</dbReference>
<dbReference type="EMBL" id="FUZF01000010">
    <property type="protein sequence ID" value="SKB80811.1"/>
    <property type="molecule type" value="Genomic_DNA"/>
</dbReference>
<organism evidence="5 6">
    <name type="scientific">Sphingobacterium nematocida</name>
    <dbReference type="NCBI Taxonomy" id="1513896"/>
    <lineage>
        <taxon>Bacteria</taxon>
        <taxon>Pseudomonadati</taxon>
        <taxon>Bacteroidota</taxon>
        <taxon>Sphingobacteriia</taxon>
        <taxon>Sphingobacteriales</taxon>
        <taxon>Sphingobacteriaceae</taxon>
        <taxon>Sphingobacterium</taxon>
    </lineage>
</organism>
<keyword evidence="6" id="KW-1185">Reference proteome</keyword>
<evidence type="ECO:0000256" key="4">
    <source>
        <dbReference type="SAM" id="SignalP"/>
    </source>
</evidence>
<evidence type="ECO:0000256" key="1">
    <source>
        <dbReference type="ARBA" id="ARBA00004442"/>
    </source>
</evidence>
<keyword evidence="2" id="KW-0472">Membrane</keyword>
<reference evidence="6" key="1">
    <citation type="submission" date="2017-02" db="EMBL/GenBank/DDBJ databases">
        <authorList>
            <person name="Varghese N."/>
            <person name="Submissions S."/>
        </authorList>
    </citation>
    <scope>NUCLEOTIDE SEQUENCE [LARGE SCALE GENOMIC DNA]</scope>
    <source>
        <strain evidence="6">DSM 24091</strain>
    </source>
</reference>
<dbReference type="Proteomes" id="UP000190150">
    <property type="component" value="Unassembled WGS sequence"/>
</dbReference>
<comment type="subcellular location">
    <subcellularLocation>
        <location evidence="1">Cell outer membrane</location>
    </subcellularLocation>
</comment>
<dbReference type="RefSeq" id="WP_079643362.1">
    <property type="nucleotide sequence ID" value="NZ_FUZF01000010.1"/>
</dbReference>
<name>A0A1T5EAC8_9SPHI</name>
<dbReference type="AlphaFoldDB" id="A0A1T5EAC8"/>
<protein>
    <recommendedName>
        <fullName evidence="7">TonB dependent receptor</fullName>
    </recommendedName>
</protein>
<feature type="chain" id="PRO_5012301378" description="TonB dependent receptor" evidence="4">
    <location>
        <begin position="27"/>
        <end position="575"/>
    </location>
</feature>
<evidence type="ECO:0000313" key="5">
    <source>
        <dbReference type="EMBL" id="SKB80811.1"/>
    </source>
</evidence>
<dbReference type="InterPro" id="IPR036942">
    <property type="entry name" value="Beta-barrel_TonB_sf"/>
</dbReference>
<dbReference type="STRING" id="1513896.SAMN05660841_02454"/>
<keyword evidence="3" id="KW-0998">Cell outer membrane</keyword>
<proteinExistence type="predicted"/>
<dbReference type="OrthoDB" id="1264254at2"/>
<evidence type="ECO:0008006" key="7">
    <source>
        <dbReference type="Google" id="ProtNLM"/>
    </source>
</evidence>
<evidence type="ECO:0000256" key="2">
    <source>
        <dbReference type="ARBA" id="ARBA00023136"/>
    </source>
</evidence>
<accession>A0A1T5EAC8</accession>
<dbReference type="SUPFAM" id="SSF56935">
    <property type="entry name" value="Porins"/>
    <property type="match status" value="1"/>
</dbReference>
<evidence type="ECO:0000313" key="6">
    <source>
        <dbReference type="Proteomes" id="UP000190150"/>
    </source>
</evidence>
<keyword evidence="4" id="KW-0732">Signal</keyword>
<sequence length="575" mass="64156">MKLHKTVFKNYAIVALLLGAGYQGYAQQDPTKPVTIDSFDVVRDYKPILADAVKIRRSPDMSNKRSYMPKLSYGSVPDKKLDINTGLKELNVQQLPFTKTQDITSNYVKLGVGNLGTILGEAYIAVEDYENMRFGGFVKHLNQKGSLDDQKFSRQEVGVFGRRVLSAFTVDGVLGYNRYGTRFYGIPVDVNGLTLNPSREAQRFNDIYFTGELTSNFDPNNEEALSYSAKVDAYTYKDKFEASENSVALSGYLNKRLRTFNIGANMAVDVNSIGGSSNVAKDTKFKNSLANINPYISLKGTNYTLTLGANIVSEFGDSTRFNVFPSAEVDFSLVPGYIHLFGGINGGVQKASFKTFSQTNPYLGPDLAYQNMVERLNFFGGIKGNAGATFGYKAKVMYKSLEGMPLFVNSQERPFQFDLVYDGNGDDKVKYLGVEGEINVRLSELVNLGGRLNIDNYTMAKEEEAWFTPKLRLAANARFNISEKLYIDAEALFHGMSYAKTFQYDSSLNPALLPNSYKKETVPEFFDLSAGAEYKALSNLGIFVKANNILNKEYQRYMYYPKLGFNVIGGVNFSF</sequence>
<feature type="signal peptide" evidence="4">
    <location>
        <begin position="1"/>
        <end position="26"/>
    </location>
</feature>